<sequence>MAATPSTAGPPETAGPLSVRPLDPATWPAFARLVEANNGVWGGCWCLGFHVKLGQGRTAAQNRAEKQQRVAEGRTHAALVFDGEECLGWCQFGAPEELPEVKSRRRYEKDLITLPDWRVTCFFTGKGRRGRGVADTALGGALAEIARRGGGTVEGYPEETDDRTVAGSFLHTGPMAVFENHGFTRTRPISPHRWVVTRSVARTLTRAAAPATPDAR</sequence>
<organism evidence="2 3">
    <name type="scientific">Amycolatopsis saalfeldensis</name>
    <dbReference type="NCBI Taxonomy" id="394193"/>
    <lineage>
        <taxon>Bacteria</taxon>
        <taxon>Bacillati</taxon>
        <taxon>Actinomycetota</taxon>
        <taxon>Actinomycetes</taxon>
        <taxon>Pseudonocardiales</taxon>
        <taxon>Pseudonocardiaceae</taxon>
        <taxon>Amycolatopsis</taxon>
    </lineage>
</organism>
<dbReference type="EMBL" id="FOEF01000003">
    <property type="protein sequence ID" value="SEP02482.1"/>
    <property type="molecule type" value="Genomic_DNA"/>
</dbReference>
<dbReference type="Proteomes" id="UP000198582">
    <property type="component" value="Unassembled WGS sequence"/>
</dbReference>
<dbReference type="Gene3D" id="3.40.630.30">
    <property type="match status" value="1"/>
</dbReference>
<name>A0A1H8UGW5_9PSEU</name>
<protein>
    <recommendedName>
        <fullName evidence="4">N-acetyltransferase domain-containing protein</fullName>
    </recommendedName>
</protein>
<evidence type="ECO:0008006" key="4">
    <source>
        <dbReference type="Google" id="ProtNLM"/>
    </source>
</evidence>
<dbReference type="STRING" id="394193.SAMN04489732_103271"/>
<keyword evidence="3" id="KW-1185">Reference proteome</keyword>
<dbReference type="OrthoDB" id="3239945at2"/>
<feature type="region of interest" description="Disordered" evidence="1">
    <location>
        <begin position="1"/>
        <end position="20"/>
    </location>
</feature>
<gene>
    <name evidence="2" type="ORF">SAMN04489732_103271</name>
</gene>
<dbReference type="InterPro" id="IPR016181">
    <property type="entry name" value="Acyl_CoA_acyltransferase"/>
</dbReference>
<evidence type="ECO:0000313" key="3">
    <source>
        <dbReference type="Proteomes" id="UP000198582"/>
    </source>
</evidence>
<dbReference type="RefSeq" id="WP_091615339.1">
    <property type="nucleotide sequence ID" value="NZ_FOEF01000003.1"/>
</dbReference>
<reference evidence="2 3" key="1">
    <citation type="submission" date="2016-10" db="EMBL/GenBank/DDBJ databases">
        <authorList>
            <person name="de Groot N.N."/>
        </authorList>
    </citation>
    <scope>NUCLEOTIDE SEQUENCE [LARGE SCALE GENOMIC DNA]</scope>
    <source>
        <strain evidence="2 3">DSM 44993</strain>
    </source>
</reference>
<dbReference type="SUPFAM" id="SSF55729">
    <property type="entry name" value="Acyl-CoA N-acyltransferases (Nat)"/>
    <property type="match status" value="1"/>
</dbReference>
<evidence type="ECO:0000256" key="1">
    <source>
        <dbReference type="SAM" id="MobiDB-lite"/>
    </source>
</evidence>
<proteinExistence type="predicted"/>
<dbReference type="AlphaFoldDB" id="A0A1H8UGW5"/>
<accession>A0A1H8UGW5</accession>
<evidence type="ECO:0000313" key="2">
    <source>
        <dbReference type="EMBL" id="SEP02482.1"/>
    </source>
</evidence>